<dbReference type="STRING" id="387005.A0A183HE59"/>
<organism evidence="3">
    <name type="scientific">Onchocerca flexuosa</name>
    <dbReference type="NCBI Taxonomy" id="387005"/>
    <lineage>
        <taxon>Eukaryota</taxon>
        <taxon>Metazoa</taxon>
        <taxon>Ecdysozoa</taxon>
        <taxon>Nematoda</taxon>
        <taxon>Chromadorea</taxon>
        <taxon>Rhabditida</taxon>
        <taxon>Spirurina</taxon>
        <taxon>Spiruromorpha</taxon>
        <taxon>Filarioidea</taxon>
        <taxon>Onchocercidae</taxon>
        <taxon>Onchocerca</taxon>
    </lineage>
</organism>
<evidence type="ECO:0000313" key="1">
    <source>
        <dbReference type="EMBL" id="VDO44271.1"/>
    </source>
</evidence>
<dbReference type="InterPro" id="IPR037387">
    <property type="entry name" value="PTCD3"/>
</dbReference>
<dbReference type="GO" id="GO:0019843">
    <property type="term" value="F:rRNA binding"/>
    <property type="evidence" value="ECO:0007669"/>
    <property type="project" value="InterPro"/>
</dbReference>
<dbReference type="GO" id="GO:0032543">
    <property type="term" value="P:mitochondrial translation"/>
    <property type="evidence" value="ECO:0007669"/>
    <property type="project" value="InterPro"/>
</dbReference>
<dbReference type="AlphaFoldDB" id="A0A183HE59"/>
<sequence length="201" mass="23856">MLRRLQTEKNVPWLFSRRLIEDFITSRHVLRPHLNQQLRSYLLNMNLKKMTVEEKEELRDLVIKIIDIFVEISRFSEVKHLQKIQKKLEPDFIADMSLMMIKLDESERAWKFLSLLLDEEAKQGEAATVSSERSPNYEIMDLLMQEALNEGNWYNASCCLQIMALYALSKNLKLEVDRINKHCNLTSIQRKILENFADIRK</sequence>
<name>A0A183HE59_9BILA</name>
<protein>
    <submittedName>
        <fullName evidence="3">Tetratricopeptide repeat protein 27</fullName>
    </submittedName>
</protein>
<reference evidence="3" key="1">
    <citation type="submission" date="2016-06" db="UniProtKB">
        <authorList>
            <consortium name="WormBaseParasite"/>
        </authorList>
    </citation>
    <scope>IDENTIFICATION</scope>
</reference>
<proteinExistence type="predicted"/>
<evidence type="ECO:0000313" key="2">
    <source>
        <dbReference type="Proteomes" id="UP000267606"/>
    </source>
</evidence>
<dbReference type="EMBL" id="UZAJ01005141">
    <property type="protein sequence ID" value="VDO44271.1"/>
    <property type="molecule type" value="Genomic_DNA"/>
</dbReference>
<gene>
    <name evidence="1" type="ORF">OFLC_LOCUS5773</name>
</gene>
<reference evidence="1 2" key="2">
    <citation type="submission" date="2018-11" db="EMBL/GenBank/DDBJ databases">
        <authorList>
            <consortium name="Pathogen Informatics"/>
        </authorList>
    </citation>
    <scope>NUCLEOTIDE SEQUENCE [LARGE SCALE GENOMIC DNA]</scope>
</reference>
<dbReference type="GO" id="GO:0005739">
    <property type="term" value="C:mitochondrion"/>
    <property type="evidence" value="ECO:0007669"/>
    <property type="project" value="InterPro"/>
</dbReference>
<accession>A0A183HE59</accession>
<evidence type="ECO:0000313" key="3">
    <source>
        <dbReference type="WBParaSite" id="OFLC_0000577001-mRNA-1"/>
    </source>
</evidence>
<dbReference type="Proteomes" id="UP000267606">
    <property type="component" value="Unassembled WGS sequence"/>
</dbReference>
<dbReference type="GO" id="GO:0043024">
    <property type="term" value="F:ribosomal small subunit binding"/>
    <property type="evidence" value="ECO:0007669"/>
    <property type="project" value="InterPro"/>
</dbReference>
<keyword evidence="2" id="KW-1185">Reference proteome</keyword>
<dbReference type="PANTHER" id="PTHR16276">
    <property type="entry name" value="PENTATRICOPEPTIDE REPEAT DOMAIN-CONTAINING PROTEIN 3"/>
    <property type="match status" value="1"/>
</dbReference>
<dbReference type="PANTHER" id="PTHR16276:SF1">
    <property type="entry name" value="SMALL RIBOSOMAL SUBUNIT PROTEIN MS39"/>
    <property type="match status" value="1"/>
</dbReference>
<dbReference type="WBParaSite" id="OFLC_0000577001-mRNA-1">
    <property type="protein sequence ID" value="OFLC_0000577001-mRNA-1"/>
    <property type="gene ID" value="OFLC_0000577001"/>
</dbReference>